<evidence type="ECO:0000313" key="3">
    <source>
        <dbReference type="Proteomes" id="UP000091918"/>
    </source>
</evidence>
<evidence type="ECO:0000313" key="2">
    <source>
        <dbReference type="EMBL" id="OAX80303.1"/>
    </source>
</evidence>
<name>A0A1B7NU42_9EURO</name>
<comment type="caution">
    <text evidence="2">The sequence shown here is derived from an EMBL/GenBank/DDBJ whole genome shotgun (WGS) entry which is preliminary data.</text>
</comment>
<protein>
    <submittedName>
        <fullName evidence="2">Uncharacterized protein</fullName>
    </submittedName>
</protein>
<accession>A0A1B7NU42</accession>
<dbReference type="Proteomes" id="UP000091918">
    <property type="component" value="Unassembled WGS sequence"/>
</dbReference>
<dbReference type="EMBL" id="LGUA01000740">
    <property type="protein sequence ID" value="OAX80303.1"/>
    <property type="molecule type" value="Genomic_DNA"/>
</dbReference>
<proteinExistence type="predicted"/>
<evidence type="ECO:0000256" key="1">
    <source>
        <dbReference type="SAM" id="MobiDB-lite"/>
    </source>
</evidence>
<feature type="region of interest" description="Disordered" evidence="1">
    <location>
        <begin position="166"/>
        <end position="194"/>
    </location>
</feature>
<sequence>MEYSQRGSPYPLQPPNDSSQPSRISIGALLNPPRQASDSSSIPPTSPRPHDSYHYYHHQQHPHYPELPYRQSHYRSAQNLTNGRQSVEGQTTGYSDHQANAPPLQTLLRVFTQEIASHPFRVAHPQLLKGDVHHGPNMMKKKCTSYGTTASICARSGRKFVKALTPSSPIVNGEGSRASSVNTTDSSRRRTVRP</sequence>
<dbReference type="AlphaFoldDB" id="A0A1B7NU42"/>
<dbReference type="OrthoDB" id="3921745at2759"/>
<reference evidence="2 3" key="1">
    <citation type="submission" date="2015-07" db="EMBL/GenBank/DDBJ databases">
        <title>Emmonsia species relationships and genome sequence.</title>
        <authorList>
            <person name="Cuomo C.A."/>
            <person name="Schwartz I.S."/>
            <person name="Kenyon C."/>
            <person name="de Hoog G.S."/>
            <person name="Govender N.P."/>
            <person name="Botha A."/>
            <person name="Moreno L."/>
            <person name="de Vries M."/>
            <person name="Munoz J.F."/>
            <person name="Stielow J.B."/>
        </authorList>
    </citation>
    <scope>NUCLEOTIDE SEQUENCE [LARGE SCALE GENOMIC DNA]</scope>
    <source>
        <strain evidence="2 3">CBS 136260</strain>
    </source>
</reference>
<organism evidence="2 3">
    <name type="scientific">Emergomyces africanus</name>
    <dbReference type="NCBI Taxonomy" id="1955775"/>
    <lineage>
        <taxon>Eukaryota</taxon>
        <taxon>Fungi</taxon>
        <taxon>Dikarya</taxon>
        <taxon>Ascomycota</taxon>
        <taxon>Pezizomycotina</taxon>
        <taxon>Eurotiomycetes</taxon>
        <taxon>Eurotiomycetidae</taxon>
        <taxon>Onygenales</taxon>
        <taxon>Ajellomycetaceae</taxon>
        <taxon>Emergomyces</taxon>
    </lineage>
</organism>
<keyword evidence="3" id="KW-1185">Reference proteome</keyword>
<gene>
    <name evidence="2" type="ORF">ACJ72_05367</name>
</gene>
<feature type="region of interest" description="Disordered" evidence="1">
    <location>
        <begin position="1"/>
        <end position="66"/>
    </location>
</feature>
<feature type="compositionally biased region" description="Polar residues" evidence="1">
    <location>
        <begin position="34"/>
        <end position="43"/>
    </location>
</feature>